<sequence length="76" mass="8801">MYRRSKSVLVAKRDGYLSRRRRGVLGELMGYPSFRECLTEGNVETGGELEDRAYYMPLSLNTALRDGRRKGNQENR</sequence>
<dbReference type="EMBL" id="NBIV01000074">
    <property type="protein sequence ID" value="PXF45021.1"/>
    <property type="molecule type" value="Genomic_DNA"/>
</dbReference>
<keyword evidence="2" id="KW-1185">Reference proteome</keyword>
<dbReference type="AlphaFoldDB" id="A0A2V3ISC3"/>
<evidence type="ECO:0000313" key="1">
    <source>
        <dbReference type="EMBL" id="PXF45021.1"/>
    </source>
</evidence>
<name>A0A2V3ISC3_9FLOR</name>
<evidence type="ECO:0000313" key="2">
    <source>
        <dbReference type="Proteomes" id="UP000247409"/>
    </source>
</evidence>
<gene>
    <name evidence="1" type="ORF">BWQ96_05224</name>
</gene>
<comment type="caution">
    <text evidence="1">The sequence shown here is derived from an EMBL/GenBank/DDBJ whole genome shotgun (WGS) entry which is preliminary data.</text>
</comment>
<dbReference type="Proteomes" id="UP000247409">
    <property type="component" value="Unassembled WGS sequence"/>
</dbReference>
<reference evidence="1 2" key="1">
    <citation type="journal article" date="2018" name="Mol. Biol. Evol.">
        <title>Analysis of the draft genome of the red seaweed Gracilariopsis chorda provides insights into genome size evolution in Rhodophyta.</title>
        <authorList>
            <person name="Lee J."/>
            <person name="Yang E.C."/>
            <person name="Graf L."/>
            <person name="Yang J.H."/>
            <person name="Qiu H."/>
            <person name="Zel Zion U."/>
            <person name="Chan C.X."/>
            <person name="Stephens T.G."/>
            <person name="Weber A.P.M."/>
            <person name="Boo G.H."/>
            <person name="Boo S.M."/>
            <person name="Kim K.M."/>
            <person name="Shin Y."/>
            <person name="Jung M."/>
            <person name="Lee S.J."/>
            <person name="Yim H.S."/>
            <person name="Lee J.H."/>
            <person name="Bhattacharya D."/>
            <person name="Yoon H.S."/>
        </authorList>
    </citation>
    <scope>NUCLEOTIDE SEQUENCE [LARGE SCALE GENOMIC DNA]</scope>
    <source>
        <strain evidence="1 2">SKKU-2015</strain>
        <tissue evidence="1">Whole body</tissue>
    </source>
</reference>
<proteinExistence type="predicted"/>
<protein>
    <submittedName>
        <fullName evidence="1">Uncharacterized protein</fullName>
    </submittedName>
</protein>
<organism evidence="1 2">
    <name type="scientific">Gracilariopsis chorda</name>
    <dbReference type="NCBI Taxonomy" id="448386"/>
    <lineage>
        <taxon>Eukaryota</taxon>
        <taxon>Rhodophyta</taxon>
        <taxon>Florideophyceae</taxon>
        <taxon>Rhodymeniophycidae</taxon>
        <taxon>Gracilariales</taxon>
        <taxon>Gracilariaceae</taxon>
        <taxon>Gracilariopsis</taxon>
    </lineage>
</organism>
<accession>A0A2V3ISC3</accession>